<accession>A0AA43RJN2</accession>
<protein>
    <submittedName>
        <fullName evidence="1">DUF2187 family protein</fullName>
    </submittedName>
</protein>
<dbReference type="Proteomes" id="UP001171751">
    <property type="component" value="Unassembled WGS sequence"/>
</dbReference>
<name>A0AA43RJN2_9LACT</name>
<sequence>MSEEKIEEKKTPKVSPKMKELVKTELRKGSSNSRIAKLLEKEYEEAVQIIDYIKEIIRPEVGQVIEFTFRDEKMVGTIENLLDNSSVVKIDWTRSEKGMHELLEDKTIVNFKDIEGYL</sequence>
<dbReference type="InterPro" id="IPR018690">
    <property type="entry name" value="DUF2187"/>
</dbReference>
<evidence type="ECO:0000313" key="2">
    <source>
        <dbReference type="Proteomes" id="UP001171751"/>
    </source>
</evidence>
<gene>
    <name evidence="1" type="ORF">Q4F26_00160</name>
</gene>
<keyword evidence="2" id="KW-1185">Reference proteome</keyword>
<dbReference type="EMBL" id="JAUNQW010000001">
    <property type="protein sequence ID" value="MDO5456731.1"/>
    <property type="molecule type" value="Genomic_DNA"/>
</dbReference>
<dbReference type="AlphaFoldDB" id="A0AA43RJN2"/>
<proteinExistence type="predicted"/>
<dbReference type="Pfam" id="PF09953">
    <property type="entry name" value="DUF2187"/>
    <property type="match status" value="1"/>
</dbReference>
<reference evidence="1" key="1">
    <citation type="submission" date="2023-07" db="EMBL/GenBank/DDBJ databases">
        <title>Between Cages and Wild: Unraveling the Impact of Captivity on Animal Microbiomes and Antimicrobial Resistance.</title>
        <authorList>
            <person name="Schmartz G.P."/>
            <person name="Rehner J."/>
            <person name="Schuff M.J."/>
            <person name="Becker S.L."/>
            <person name="Kravczyk M."/>
            <person name="Gurevich A."/>
            <person name="Francke R."/>
            <person name="Mueller R."/>
            <person name="Keller V."/>
            <person name="Keller A."/>
        </authorList>
    </citation>
    <scope>NUCLEOTIDE SEQUENCE</scope>
    <source>
        <strain evidence="1">S39M_St_73</strain>
    </source>
</reference>
<evidence type="ECO:0000313" key="1">
    <source>
        <dbReference type="EMBL" id="MDO5456731.1"/>
    </source>
</evidence>
<comment type="caution">
    <text evidence="1">The sequence shown here is derived from an EMBL/GenBank/DDBJ whole genome shotgun (WGS) entry which is preliminary data.</text>
</comment>
<organism evidence="1 2">
    <name type="scientific">Atopococcus tabaci</name>
    <dbReference type="NCBI Taxonomy" id="269774"/>
    <lineage>
        <taxon>Bacteria</taxon>
        <taxon>Bacillati</taxon>
        <taxon>Bacillota</taxon>
        <taxon>Bacilli</taxon>
        <taxon>Lactobacillales</taxon>
        <taxon>Carnobacteriaceae</taxon>
        <taxon>Atopococcus</taxon>
    </lineage>
</organism>